<dbReference type="VEuPathDB" id="FungiDB:H257_14903"/>
<accession>A0A418C729</accession>
<evidence type="ECO:0000259" key="2">
    <source>
        <dbReference type="PROSITE" id="PS50089"/>
    </source>
</evidence>
<gene>
    <name evidence="3" type="ORF">DYB34_005379</name>
</gene>
<evidence type="ECO:0000256" key="1">
    <source>
        <dbReference type="PROSITE-ProRule" id="PRU00175"/>
    </source>
</evidence>
<dbReference type="Gene3D" id="3.30.40.10">
    <property type="entry name" value="Zinc/RING finger domain, C3HC4 (zinc finger)"/>
    <property type="match status" value="1"/>
</dbReference>
<dbReference type="InterPro" id="IPR013083">
    <property type="entry name" value="Znf_RING/FYVE/PHD"/>
</dbReference>
<keyword evidence="1" id="KW-0862">Zinc</keyword>
<organism evidence="3 4">
    <name type="scientific">Aphanomyces astaci</name>
    <name type="common">Crayfish plague agent</name>
    <dbReference type="NCBI Taxonomy" id="112090"/>
    <lineage>
        <taxon>Eukaryota</taxon>
        <taxon>Sar</taxon>
        <taxon>Stramenopiles</taxon>
        <taxon>Oomycota</taxon>
        <taxon>Saprolegniomycetes</taxon>
        <taxon>Saprolegniales</taxon>
        <taxon>Verrucalvaceae</taxon>
        <taxon>Aphanomyces</taxon>
    </lineage>
</organism>
<dbReference type="AlphaFoldDB" id="A0A418C729"/>
<name>A0A418C729_APHAT</name>
<evidence type="ECO:0000313" key="3">
    <source>
        <dbReference type="EMBL" id="RHY66752.1"/>
    </source>
</evidence>
<dbReference type="VEuPathDB" id="FungiDB:H257_14904"/>
<reference evidence="3 4" key="1">
    <citation type="submission" date="2018-08" db="EMBL/GenBank/DDBJ databases">
        <title>Aphanomyces genome sequencing and annotation.</title>
        <authorList>
            <person name="Minardi D."/>
            <person name="Oidtmann B."/>
            <person name="Van Der Giezen M."/>
            <person name="Studholme D.J."/>
        </authorList>
    </citation>
    <scope>NUCLEOTIDE SEQUENCE [LARGE SCALE GENOMIC DNA]</scope>
    <source>
        <strain evidence="3 4">Si</strain>
    </source>
</reference>
<dbReference type="InterPro" id="IPR027865">
    <property type="entry name" value="C5orf34-like_C"/>
</dbReference>
<keyword evidence="1" id="KW-0863">Zinc-finger</keyword>
<sequence>MCQPTCMLLLADGSTIGGFHIASDSCSSKQHTNPPIRLTACVVLEPDGHCYSYLSSETLSTSSTVQRFTCASAPSAHIPLLRPVLAFRNKYSLDRPLYLHQHHLLASTLQWQVGHPCRPQGAISVRWRCGTFHISRMECADGLRLQSLDGMASVTYMTQSTHFFHASFLAPVEYHGSDQQHLAGRGLFTRVEQCFTRHNVPKAFAYSAQLLQHAAAAISDGRQSFAYHGGEEEPSSTNVSSCQLPGSYVVTHLPTNVHVHVDDSAIECTRSGFFHHRRGAQDHCYTVDAIPSHPPFHPQPNATLFYDVADICLRAKRRCDVLTEAGPADNPDTPLLLAPHRVVEEQHTPMGLFRAFGDGRVRVLFRDRAILSMDPQAKFCSLFLPSGDSITLLATAPYLVAAQSFQQWAFQTPVERAAYVRKLQQQQDIVDDELRRTRQFVRDSSINMKHDRGDYDDLRRKKKHGSVQDALQATTAHIQSVHAALRANEQTNTLSLFLTLALVLWSVRIVVLSRQLRAMQMALQKNRVRTDYSPHAPWWNHDSNLRVDCVRATAGSKVGGSFMYVCRSYFTRHSLDLLETMSMEHLQQFLRQQDQITQVAMDTLHVPFDLKSVRYAAAGAGTFHMHTSCSCSLPSTGTDDTKSLSIAIESTVPSCSVQILWDLDIATAISTLSQPRGFDIYGADEFVECSICLEDPTTAIVLPCRHKCICATCLAEIDACPICRAKFASYITS</sequence>
<evidence type="ECO:0000313" key="4">
    <source>
        <dbReference type="Proteomes" id="UP000283543"/>
    </source>
</evidence>
<feature type="domain" description="RING-type" evidence="2">
    <location>
        <begin position="689"/>
        <end position="724"/>
    </location>
</feature>
<dbReference type="Pfam" id="PF15016">
    <property type="entry name" value="C5orf34_C"/>
    <property type="match status" value="1"/>
</dbReference>
<dbReference type="PROSITE" id="PS50089">
    <property type="entry name" value="ZF_RING_2"/>
    <property type="match status" value="1"/>
</dbReference>
<keyword evidence="1" id="KW-0479">Metal-binding</keyword>
<dbReference type="SUPFAM" id="SSF57850">
    <property type="entry name" value="RING/U-box"/>
    <property type="match status" value="1"/>
</dbReference>
<dbReference type="SMART" id="SM00184">
    <property type="entry name" value="RING"/>
    <property type="match status" value="1"/>
</dbReference>
<dbReference type="GO" id="GO:0008270">
    <property type="term" value="F:zinc ion binding"/>
    <property type="evidence" value="ECO:0007669"/>
    <property type="project" value="UniProtKB-KW"/>
</dbReference>
<dbReference type="InterPro" id="IPR001841">
    <property type="entry name" value="Znf_RING"/>
</dbReference>
<comment type="caution">
    <text evidence="3">The sequence shown here is derived from an EMBL/GenBank/DDBJ whole genome shotgun (WGS) entry which is preliminary data.</text>
</comment>
<dbReference type="Pfam" id="PF13920">
    <property type="entry name" value="zf-C3HC4_3"/>
    <property type="match status" value="1"/>
</dbReference>
<dbReference type="EMBL" id="QUTB01003655">
    <property type="protein sequence ID" value="RHY66752.1"/>
    <property type="molecule type" value="Genomic_DNA"/>
</dbReference>
<protein>
    <recommendedName>
        <fullName evidence="2">RING-type domain-containing protein</fullName>
    </recommendedName>
</protein>
<proteinExistence type="predicted"/>
<dbReference type="Proteomes" id="UP000283543">
    <property type="component" value="Unassembled WGS sequence"/>
</dbReference>